<keyword evidence="2" id="KW-1185">Reference proteome</keyword>
<sequence length="94" mass="10680">MQTRTLREMMQDNSVGRIIFIAPERWRNNIRKNPSFGACAGSPDFEGNLEYCDQDFAAFRQTRVSVIRSRSIPPASPKGVRGEDLGCKIEILFD</sequence>
<proteinExistence type="predicted"/>
<dbReference type="Proteomes" id="UP000828390">
    <property type="component" value="Unassembled WGS sequence"/>
</dbReference>
<protein>
    <submittedName>
        <fullName evidence="1">Uncharacterized protein</fullName>
    </submittedName>
</protein>
<evidence type="ECO:0000313" key="1">
    <source>
        <dbReference type="EMBL" id="KAH3811530.1"/>
    </source>
</evidence>
<reference evidence="1" key="2">
    <citation type="submission" date="2020-11" db="EMBL/GenBank/DDBJ databases">
        <authorList>
            <person name="McCartney M.A."/>
            <person name="Auch B."/>
            <person name="Kono T."/>
            <person name="Mallez S."/>
            <person name="Becker A."/>
            <person name="Gohl D.M."/>
            <person name="Silverstein K.A.T."/>
            <person name="Koren S."/>
            <person name="Bechman K.B."/>
            <person name="Herman A."/>
            <person name="Abrahante J.E."/>
            <person name="Garbe J."/>
        </authorList>
    </citation>
    <scope>NUCLEOTIDE SEQUENCE</scope>
    <source>
        <strain evidence="1">Duluth1</strain>
        <tissue evidence="1">Whole animal</tissue>
    </source>
</reference>
<dbReference type="EMBL" id="JAIWYP010000006">
    <property type="protein sequence ID" value="KAH3811530.1"/>
    <property type="molecule type" value="Genomic_DNA"/>
</dbReference>
<evidence type="ECO:0000313" key="2">
    <source>
        <dbReference type="Proteomes" id="UP000828390"/>
    </source>
</evidence>
<name>A0A9D4GAJ0_DREPO</name>
<dbReference type="AlphaFoldDB" id="A0A9D4GAJ0"/>
<gene>
    <name evidence="1" type="ORF">DPMN_139940</name>
</gene>
<organism evidence="1 2">
    <name type="scientific">Dreissena polymorpha</name>
    <name type="common">Zebra mussel</name>
    <name type="synonym">Mytilus polymorpha</name>
    <dbReference type="NCBI Taxonomy" id="45954"/>
    <lineage>
        <taxon>Eukaryota</taxon>
        <taxon>Metazoa</taxon>
        <taxon>Spiralia</taxon>
        <taxon>Lophotrochozoa</taxon>
        <taxon>Mollusca</taxon>
        <taxon>Bivalvia</taxon>
        <taxon>Autobranchia</taxon>
        <taxon>Heteroconchia</taxon>
        <taxon>Euheterodonta</taxon>
        <taxon>Imparidentia</taxon>
        <taxon>Neoheterodontei</taxon>
        <taxon>Myida</taxon>
        <taxon>Dreissenoidea</taxon>
        <taxon>Dreissenidae</taxon>
        <taxon>Dreissena</taxon>
    </lineage>
</organism>
<accession>A0A9D4GAJ0</accession>
<comment type="caution">
    <text evidence="1">The sequence shown here is derived from an EMBL/GenBank/DDBJ whole genome shotgun (WGS) entry which is preliminary data.</text>
</comment>
<reference evidence="1" key="1">
    <citation type="journal article" date="2019" name="bioRxiv">
        <title>The Genome of the Zebra Mussel, Dreissena polymorpha: A Resource for Invasive Species Research.</title>
        <authorList>
            <person name="McCartney M.A."/>
            <person name="Auch B."/>
            <person name="Kono T."/>
            <person name="Mallez S."/>
            <person name="Zhang Y."/>
            <person name="Obille A."/>
            <person name="Becker A."/>
            <person name="Abrahante J.E."/>
            <person name="Garbe J."/>
            <person name="Badalamenti J.P."/>
            <person name="Herman A."/>
            <person name="Mangelson H."/>
            <person name="Liachko I."/>
            <person name="Sullivan S."/>
            <person name="Sone E.D."/>
            <person name="Koren S."/>
            <person name="Silverstein K.A.T."/>
            <person name="Beckman K.B."/>
            <person name="Gohl D.M."/>
        </authorList>
    </citation>
    <scope>NUCLEOTIDE SEQUENCE</scope>
    <source>
        <strain evidence="1">Duluth1</strain>
        <tissue evidence="1">Whole animal</tissue>
    </source>
</reference>